<keyword evidence="2" id="KW-0472">Membrane</keyword>
<feature type="transmembrane region" description="Helical" evidence="2">
    <location>
        <begin position="67"/>
        <end position="88"/>
    </location>
</feature>
<gene>
    <name evidence="3" type="ORF">AKJ54_00455</name>
</gene>
<evidence type="ECO:0000313" key="4">
    <source>
        <dbReference type="Proteomes" id="UP000070504"/>
    </source>
</evidence>
<feature type="non-terminal residue" evidence="3">
    <location>
        <position position="1"/>
    </location>
</feature>
<feature type="transmembrane region" description="Helical" evidence="2">
    <location>
        <begin position="100"/>
        <end position="116"/>
    </location>
</feature>
<proteinExistence type="predicted"/>
<feature type="transmembrane region" description="Helical" evidence="2">
    <location>
        <begin position="147"/>
        <end position="167"/>
    </location>
</feature>
<feature type="region of interest" description="Disordered" evidence="1">
    <location>
        <begin position="1"/>
        <end position="24"/>
    </location>
</feature>
<evidence type="ECO:0000256" key="2">
    <source>
        <dbReference type="SAM" id="Phobius"/>
    </source>
</evidence>
<protein>
    <submittedName>
        <fullName evidence="3">Uncharacterized protein</fullName>
    </submittedName>
</protein>
<dbReference type="AlphaFoldDB" id="A0A133VLM5"/>
<dbReference type="EMBL" id="LHYH01000006">
    <property type="protein sequence ID" value="KXB07310.1"/>
    <property type="molecule type" value="Genomic_DNA"/>
</dbReference>
<keyword evidence="2" id="KW-1133">Transmembrane helix</keyword>
<accession>A0A133VLM5</accession>
<keyword evidence="4" id="KW-1185">Reference proteome</keyword>
<evidence type="ECO:0000256" key="1">
    <source>
        <dbReference type="SAM" id="MobiDB-lite"/>
    </source>
</evidence>
<evidence type="ECO:0000313" key="3">
    <source>
        <dbReference type="EMBL" id="KXB07310.1"/>
    </source>
</evidence>
<reference evidence="3 4" key="1">
    <citation type="journal article" date="2016" name="Sci. Rep.">
        <title>Metabolic traits of an uncultured archaeal lineage -MSBL1- from brine pools of the Red Sea.</title>
        <authorList>
            <person name="Mwirichia R."/>
            <person name="Alam I."/>
            <person name="Rashid M."/>
            <person name="Vinu M."/>
            <person name="Ba-Alawi W."/>
            <person name="Anthony Kamau A."/>
            <person name="Kamanda Ngugi D."/>
            <person name="Goker M."/>
            <person name="Klenk H.P."/>
            <person name="Bajic V."/>
            <person name="Stingl U."/>
        </authorList>
    </citation>
    <scope>NUCLEOTIDE SEQUENCE [LARGE SCALE GENOMIC DNA]</scope>
    <source>
        <strain evidence="3">SCGC-AAA382K21</strain>
    </source>
</reference>
<organism evidence="3 4">
    <name type="scientific">candidate division MSBL1 archaeon SCGC-AAA382K21</name>
    <dbReference type="NCBI Taxonomy" id="1698283"/>
    <lineage>
        <taxon>Archaea</taxon>
        <taxon>Methanobacteriati</taxon>
        <taxon>Methanobacteriota</taxon>
        <taxon>candidate division MSBL1</taxon>
    </lineage>
</organism>
<dbReference type="Proteomes" id="UP000070504">
    <property type="component" value="Unassembled WGS sequence"/>
</dbReference>
<feature type="transmembrane region" description="Helical" evidence="2">
    <location>
        <begin position="30"/>
        <end position="47"/>
    </location>
</feature>
<comment type="caution">
    <text evidence="3">The sequence shown here is derived from an EMBL/GenBank/DDBJ whole genome shotgun (WGS) entry which is preliminary data.</text>
</comment>
<keyword evidence="2" id="KW-0812">Transmembrane</keyword>
<name>A0A133VLM5_9EURY</name>
<sequence length="168" mass="19605">PRDNHDSNRNLESKRTKPIRKNAKSTKKQLNTYVLFIPLIFIIPLFGLDTFSFTYGAVSGGKGIDYVITQLADVNVGFILFGITGIYYNRKLWSEQFSKFFLVYLAMFFVLIIFFSGRAWRFFLLVPFLFFAIGGSKEIWRESRYLFLFLYLITILHHLADVIFVSVP</sequence>
<feature type="compositionally biased region" description="Basic and acidic residues" evidence="1">
    <location>
        <begin position="1"/>
        <end position="15"/>
    </location>
</feature>